<accession>A0A017HLJ1</accession>
<dbReference type="RefSeq" id="WP_037282404.1">
    <property type="nucleotide sequence ID" value="NZ_KK088604.1"/>
</dbReference>
<organism evidence="2 3">
    <name type="scientific">Rubellimicrobium mesophilum DSM 19309</name>
    <dbReference type="NCBI Taxonomy" id="442562"/>
    <lineage>
        <taxon>Bacteria</taxon>
        <taxon>Pseudomonadati</taxon>
        <taxon>Pseudomonadota</taxon>
        <taxon>Alphaproteobacteria</taxon>
        <taxon>Rhodobacterales</taxon>
        <taxon>Roseobacteraceae</taxon>
        <taxon>Rubellimicrobium</taxon>
    </lineage>
</organism>
<dbReference type="OrthoDB" id="7866350at2"/>
<feature type="compositionally biased region" description="Basic and acidic residues" evidence="1">
    <location>
        <begin position="25"/>
        <end position="61"/>
    </location>
</feature>
<keyword evidence="3" id="KW-1185">Reference proteome</keyword>
<evidence type="ECO:0000313" key="2">
    <source>
        <dbReference type="EMBL" id="EYD74629.1"/>
    </source>
</evidence>
<dbReference type="STRING" id="442562.Rumeso_03925"/>
<comment type="caution">
    <text evidence="2">The sequence shown here is derived from an EMBL/GenBank/DDBJ whole genome shotgun (WGS) entry which is preliminary data.</text>
</comment>
<dbReference type="EMBL" id="AOSK01000111">
    <property type="protein sequence ID" value="EYD74629.1"/>
    <property type="molecule type" value="Genomic_DNA"/>
</dbReference>
<gene>
    <name evidence="2" type="ORF">Rumeso_03925</name>
</gene>
<reference evidence="2 3" key="1">
    <citation type="submission" date="2013-02" db="EMBL/GenBank/DDBJ databases">
        <authorList>
            <person name="Fiebig A."/>
            <person name="Goeker M."/>
            <person name="Klenk H.-P.P."/>
        </authorList>
    </citation>
    <scope>NUCLEOTIDE SEQUENCE [LARGE SCALE GENOMIC DNA]</scope>
    <source>
        <strain evidence="2 3">DSM 19309</strain>
    </source>
</reference>
<sequence>MATQERPGRLPGRQTEVPNAGDDFPAEHDLKRAKEVPQSIRERIDETGLDRETPGLRETGDLRAPLGDDQDSRGRGTTQEKDVYQKKG</sequence>
<proteinExistence type="predicted"/>
<dbReference type="Proteomes" id="UP000019666">
    <property type="component" value="Unassembled WGS sequence"/>
</dbReference>
<feature type="compositionally biased region" description="Basic and acidic residues" evidence="1">
    <location>
        <begin position="70"/>
        <end position="88"/>
    </location>
</feature>
<evidence type="ECO:0000256" key="1">
    <source>
        <dbReference type="SAM" id="MobiDB-lite"/>
    </source>
</evidence>
<evidence type="ECO:0000313" key="3">
    <source>
        <dbReference type="Proteomes" id="UP000019666"/>
    </source>
</evidence>
<protein>
    <submittedName>
        <fullName evidence="2">Uncharacterized protein</fullName>
    </submittedName>
</protein>
<dbReference type="AlphaFoldDB" id="A0A017HLJ1"/>
<dbReference type="HOGENOM" id="CLU_2467107_0_0_5"/>
<name>A0A017HLJ1_9RHOB</name>
<feature type="region of interest" description="Disordered" evidence="1">
    <location>
        <begin position="1"/>
        <end position="88"/>
    </location>
</feature>